<sequence length="251" mass="28676">MNKELKDKFVLLWKKYFPNAELPITFQYSDGTMGVEKEKTVEGHRCVIAQLLKVRRGESVYMQEECVNCRGGKRYLGFSQSMFPGFECFLSHDEKGEGERYKRTPELVTECMKQLPFIPVKKNIIFKRWDRISEEDTPQGVIFFATPDVISGLFTLANFNSAAPDAVIAPFGAGCASIVYYPYREELNGTKRSVLGLFDPSARKFVKGDILTFSIPFSKFAEMIDEMEESFLITDSWSKITGRMGIKNQIE</sequence>
<protein>
    <submittedName>
        <fullName evidence="1">Uncharacterized conserved protein, DUF169 family</fullName>
    </submittedName>
</protein>
<dbReference type="Proteomes" id="UP000184509">
    <property type="component" value="Unassembled WGS sequence"/>
</dbReference>
<organism evidence="1 2">
    <name type="scientific">Bacteroides luti</name>
    <dbReference type="NCBI Taxonomy" id="1297750"/>
    <lineage>
        <taxon>Bacteria</taxon>
        <taxon>Pseudomonadati</taxon>
        <taxon>Bacteroidota</taxon>
        <taxon>Bacteroidia</taxon>
        <taxon>Bacteroidales</taxon>
        <taxon>Bacteroidaceae</taxon>
        <taxon>Bacteroides</taxon>
    </lineage>
</organism>
<dbReference type="OrthoDB" id="9779322at2"/>
<accession>A0A1M4Y478</accession>
<name>A0A1M4Y478_9BACE</name>
<dbReference type="AlphaFoldDB" id="A0A1M4Y478"/>
<dbReference type="STRING" id="1297750.SAMN05444405_104211"/>
<evidence type="ECO:0000313" key="1">
    <source>
        <dbReference type="EMBL" id="SHF00604.1"/>
    </source>
</evidence>
<keyword evidence="2" id="KW-1185">Reference proteome</keyword>
<dbReference type="Pfam" id="PF02596">
    <property type="entry name" value="DUF169"/>
    <property type="match status" value="1"/>
</dbReference>
<evidence type="ECO:0000313" key="2">
    <source>
        <dbReference type="Proteomes" id="UP000184509"/>
    </source>
</evidence>
<reference evidence="1 2" key="1">
    <citation type="submission" date="2016-11" db="EMBL/GenBank/DDBJ databases">
        <authorList>
            <person name="Jaros S."/>
            <person name="Januszkiewicz K."/>
            <person name="Wedrychowicz H."/>
        </authorList>
    </citation>
    <scope>NUCLEOTIDE SEQUENCE [LARGE SCALE GENOMIC DNA]</scope>
    <source>
        <strain evidence="1 2">DSM 26991</strain>
    </source>
</reference>
<dbReference type="RefSeq" id="WP_073400013.1">
    <property type="nucleotide sequence ID" value="NZ_FQTV01000004.1"/>
</dbReference>
<proteinExistence type="predicted"/>
<gene>
    <name evidence="1" type="ORF">SAMN05444405_104211</name>
</gene>
<dbReference type="InterPro" id="IPR003748">
    <property type="entry name" value="DUF169"/>
</dbReference>
<dbReference type="EMBL" id="FQTV01000004">
    <property type="protein sequence ID" value="SHF00604.1"/>
    <property type="molecule type" value="Genomic_DNA"/>
</dbReference>